<comment type="caution">
    <text evidence="1">The sequence shown here is derived from an EMBL/GenBank/DDBJ whole genome shotgun (WGS) entry which is preliminary data.</text>
</comment>
<evidence type="ECO:0000313" key="2">
    <source>
        <dbReference type="Proteomes" id="UP000230750"/>
    </source>
</evidence>
<reference evidence="1 2" key="1">
    <citation type="journal article" date="2017" name="PLoS Biol.">
        <title>The sea cucumber genome provides insights into morphological evolution and visceral regeneration.</title>
        <authorList>
            <person name="Zhang X."/>
            <person name="Sun L."/>
            <person name="Yuan J."/>
            <person name="Sun Y."/>
            <person name="Gao Y."/>
            <person name="Zhang L."/>
            <person name="Li S."/>
            <person name="Dai H."/>
            <person name="Hamel J.F."/>
            <person name="Liu C."/>
            <person name="Yu Y."/>
            <person name="Liu S."/>
            <person name="Lin W."/>
            <person name="Guo K."/>
            <person name="Jin S."/>
            <person name="Xu P."/>
            <person name="Storey K.B."/>
            <person name="Huan P."/>
            <person name="Zhang T."/>
            <person name="Zhou Y."/>
            <person name="Zhang J."/>
            <person name="Lin C."/>
            <person name="Li X."/>
            <person name="Xing L."/>
            <person name="Huo D."/>
            <person name="Sun M."/>
            <person name="Wang L."/>
            <person name="Mercier A."/>
            <person name="Li F."/>
            <person name="Yang H."/>
            <person name="Xiang J."/>
        </authorList>
    </citation>
    <scope>NUCLEOTIDE SEQUENCE [LARGE SCALE GENOMIC DNA]</scope>
    <source>
        <strain evidence="1">Shaxun</strain>
        <tissue evidence="1">Muscle</tissue>
    </source>
</reference>
<proteinExistence type="predicted"/>
<protein>
    <submittedName>
        <fullName evidence="1">Uncharacterized protein</fullName>
    </submittedName>
</protein>
<dbReference type="Proteomes" id="UP000230750">
    <property type="component" value="Unassembled WGS sequence"/>
</dbReference>
<organism evidence="1 2">
    <name type="scientific">Stichopus japonicus</name>
    <name type="common">Sea cucumber</name>
    <dbReference type="NCBI Taxonomy" id="307972"/>
    <lineage>
        <taxon>Eukaryota</taxon>
        <taxon>Metazoa</taxon>
        <taxon>Echinodermata</taxon>
        <taxon>Eleutherozoa</taxon>
        <taxon>Echinozoa</taxon>
        <taxon>Holothuroidea</taxon>
        <taxon>Aspidochirotacea</taxon>
        <taxon>Aspidochirotida</taxon>
        <taxon>Stichopodidae</taxon>
        <taxon>Apostichopus</taxon>
    </lineage>
</organism>
<dbReference type="AlphaFoldDB" id="A0A2G8KSA7"/>
<evidence type="ECO:0000313" key="1">
    <source>
        <dbReference type="EMBL" id="PIK50820.1"/>
    </source>
</evidence>
<accession>A0A2G8KSA7</accession>
<sequence>MVDLTSQNSFMAMQPPMMGGVPMAPTGGYVYATYGQCLACPLPNHTDKYQYCTIKAPPQMVGVGQINMGAPQMAQGQMGMGIPQQQQGMMGMQGNMRMAPQGYSMQQPRNMTVGMQPGMPMQGNMGMQQQQQPMSMQSPMGMGMQGGMMGQPTQYGAYGAQ</sequence>
<name>A0A2G8KSA7_STIJA</name>
<dbReference type="EMBL" id="MRZV01000403">
    <property type="protein sequence ID" value="PIK50820.1"/>
    <property type="molecule type" value="Genomic_DNA"/>
</dbReference>
<gene>
    <name evidence="1" type="ORF">BSL78_12291</name>
</gene>
<keyword evidence="2" id="KW-1185">Reference proteome</keyword>